<dbReference type="Proteomes" id="UP000281261">
    <property type="component" value="Unassembled WGS sequence"/>
</dbReference>
<proteinExistence type="predicted"/>
<comment type="caution">
    <text evidence="1">The sequence shown here is derived from an EMBL/GenBank/DDBJ whole genome shotgun (WGS) entry which is preliminary data.</text>
</comment>
<reference evidence="1 2" key="1">
    <citation type="submission" date="2018-06" db="EMBL/GenBank/DDBJ databases">
        <title>Extensive metabolic versatility and redundancy in microbially diverse, dynamic hydrothermal sediments.</title>
        <authorList>
            <person name="Dombrowski N."/>
            <person name="Teske A."/>
            <person name="Baker B.J."/>
        </authorList>
    </citation>
    <scope>NUCLEOTIDE SEQUENCE [LARGE SCALE GENOMIC DNA]</scope>
    <source>
        <strain evidence="1">B79_G16</strain>
    </source>
</reference>
<name>A0A420ZBL9_UNCK3</name>
<accession>A0A420ZBL9</accession>
<organism evidence="1 2">
    <name type="scientific">candidate division Kazan bacterium</name>
    <dbReference type="NCBI Taxonomy" id="2202143"/>
    <lineage>
        <taxon>Bacteria</taxon>
        <taxon>Bacteria division Kazan-3B-28</taxon>
    </lineage>
</organism>
<dbReference type="EMBL" id="QMNG01000055">
    <property type="protein sequence ID" value="RLC36444.1"/>
    <property type="molecule type" value="Genomic_DNA"/>
</dbReference>
<evidence type="ECO:0000313" key="1">
    <source>
        <dbReference type="EMBL" id="RLC36444.1"/>
    </source>
</evidence>
<evidence type="ECO:0000313" key="2">
    <source>
        <dbReference type="Proteomes" id="UP000281261"/>
    </source>
</evidence>
<sequence>MKGILKEPKEIIANYIKELTEKREAWIKLAKVEEIAPEDKVKARLVANALEKAIRALEVSSQ</sequence>
<gene>
    <name evidence="1" type="ORF">DRH29_04545</name>
</gene>
<dbReference type="AlphaFoldDB" id="A0A420ZBL9"/>
<protein>
    <submittedName>
        <fullName evidence="1">Uncharacterized protein</fullName>
    </submittedName>
</protein>